<sequence>MTCPSCGTDFCYVCGRQASEERHWTDGRCPLYGQLEIPIQQPQDDGLVAGILGGGHAQGHVGDGRQLPGSLPARREPNVYPVRRNEPADHIDDDSDEYLQYQIGLIYGDGNYDADRPGYIIGQRNEQYPAPQAPPPPDWHGLGERIGDYILQGQPARVVNLHVHEEPKRQRRAGSERLADILRGGRHVFGPARSQPQIAGGHRVDYHAQGPSNISVYRRFFQLHFFTPGVHSLPLLYYWSFWCTMRVLELPPALLLFLLTDSVLSIPTATPTPVFKPRQAASSTTLGPSYASSCASAYSAYASSYSSWTEKYQHVSNQTQVLGGTSISDVTYYANATTLCDGHPRVTYSPAISLSTARTTVPHPAIYTSVYQQTGFPNYPYSSPSCVIAPSDCDPLLEAYSTSLSAWQAQNASRVADPTGASRITASPQTPPCLGQSQASSYAAATAEIYGCGLCTIFGQGVELVYFPTSVSRDMCASTPPASLTHYGSGAVITAYAGTEYGRNASSTVQGSQTAILGRNTFTSGTAYISIATVWAENRCSSTIGTPVSDAILVMPSESVLSLRYSQNHFQYFMSTDTQTGYPVSYADFNSPVPFSAWIGQARCEGPWDTWYCGVVYENDFRPQLAIPPEIRQLNPEWEGCQMWYGGLYDPPVALQVQESAAAPTRPHPVSDEAPSTTPRPSQTAEVPTSAPTALSQELGGGDGGTWASGNGGAGPTRPSAQTSGNDWQNSDQTGEGSACVSETDCSNGSEPSSSGEQSNPGESPDWQGSNGGGDSDGGGDSHVAPTTQFSPSSAAQQPNAGGNPSSQGLQSDISSEATPTTQLRSTENGIQGPSRPQTTGPATVDGQTIGDGGDSSSPAGSSDVASGSMITSGDSSDVFGGQTSSGAGAIDQSGSTTTFMGVQASNTDQSLSAALNSGFGSAPANPTVSTPMASQGSNGVDNGGSQTTVRVGQSADGDASTPVSSTQGADGVDNGSSQTASSAGQSAVGTSTPVSAAGEQQPNAGDSLKARSQQEWAGMLVVMLVLVL</sequence>
<feature type="compositionally biased region" description="Low complexity" evidence="1">
    <location>
        <begin position="855"/>
        <end position="869"/>
    </location>
</feature>
<comment type="caution">
    <text evidence="2">The sequence shown here is derived from an EMBL/GenBank/DDBJ whole genome shotgun (WGS) entry which is preliminary data.</text>
</comment>
<evidence type="ECO:0000313" key="2">
    <source>
        <dbReference type="EMBL" id="KAK5694688.1"/>
    </source>
</evidence>
<proteinExistence type="predicted"/>
<evidence type="ECO:0000313" key="3">
    <source>
        <dbReference type="Proteomes" id="UP001310594"/>
    </source>
</evidence>
<organism evidence="2 3">
    <name type="scientific">Elasticomyces elasticus</name>
    <dbReference type="NCBI Taxonomy" id="574655"/>
    <lineage>
        <taxon>Eukaryota</taxon>
        <taxon>Fungi</taxon>
        <taxon>Dikarya</taxon>
        <taxon>Ascomycota</taxon>
        <taxon>Pezizomycotina</taxon>
        <taxon>Dothideomycetes</taxon>
        <taxon>Dothideomycetidae</taxon>
        <taxon>Mycosphaerellales</taxon>
        <taxon>Teratosphaeriaceae</taxon>
        <taxon>Elasticomyces</taxon>
    </lineage>
</organism>
<dbReference type="AlphaFoldDB" id="A0AAN7VN96"/>
<feature type="compositionally biased region" description="Polar residues" evidence="1">
    <location>
        <begin position="870"/>
        <end position="896"/>
    </location>
</feature>
<dbReference type="Proteomes" id="UP001310594">
    <property type="component" value="Unassembled WGS sequence"/>
</dbReference>
<feature type="compositionally biased region" description="Polar residues" evidence="1">
    <location>
        <begin position="999"/>
        <end position="1012"/>
    </location>
</feature>
<evidence type="ECO:0000256" key="1">
    <source>
        <dbReference type="SAM" id="MobiDB-lite"/>
    </source>
</evidence>
<feature type="compositionally biased region" description="Polar residues" evidence="1">
    <location>
        <begin position="719"/>
        <end position="736"/>
    </location>
</feature>
<feature type="compositionally biased region" description="Gly residues" evidence="1">
    <location>
        <begin position="699"/>
        <end position="715"/>
    </location>
</feature>
<gene>
    <name evidence="2" type="ORF">LTR97_009278</name>
</gene>
<dbReference type="CDD" id="cd20336">
    <property type="entry name" value="Rcat_RBR"/>
    <property type="match status" value="1"/>
</dbReference>
<feature type="compositionally biased region" description="Polar residues" evidence="1">
    <location>
        <begin position="744"/>
        <end position="762"/>
    </location>
</feature>
<feature type="compositionally biased region" description="Low complexity" evidence="1">
    <location>
        <begin position="976"/>
        <end position="993"/>
    </location>
</feature>
<reference evidence="2" key="1">
    <citation type="submission" date="2023-08" db="EMBL/GenBank/DDBJ databases">
        <title>Black Yeasts Isolated from many extreme environments.</title>
        <authorList>
            <person name="Coleine C."/>
            <person name="Stajich J.E."/>
            <person name="Selbmann L."/>
        </authorList>
    </citation>
    <scope>NUCLEOTIDE SEQUENCE</scope>
    <source>
        <strain evidence="2">CCFEE 5810</strain>
    </source>
</reference>
<protein>
    <submittedName>
        <fullName evidence="2">Uncharacterized protein</fullName>
    </submittedName>
</protein>
<feature type="compositionally biased region" description="Gly residues" evidence="1">
    <location>
        <begin position="770"/>
        <end position="781"/>
    </location>
</feature>
<feature type="region of interest" description="Disordered" evidence="1">
    <location>
        <begin position="660"/>
        <end position="896"/>
    </location>
</feature>
<name>A0AAN7VN96_9PEZI</name>
<feature type="compositionally biased region" description="Polar residues" evidence="1">
    <location>
        <begin position="785"/>
        <end position="842"/>
    </location>
</feature>
<accession>A0AAN7VN96</accession>
<feature type="region of interest" description="Disordered" evidence="1">
    <location>
        <begin position="914"/>
        <end position="1012"/>
    </location>
</feature>
<feature type="compositionally biased region" description="Polar residues" evidence="1">
    <location>
        <begin position="674"/>
        <end position="696"/>
    </location>
</feature>
<dbReference type="EMBL" id="JAVRQU010000015">
    <property type="protein sequence ID" value="KAK5694688.1"/>
    <property type="molecule type" value="Genomic_DNA"/>
</dbReference>
<feature type="compositionally biased region" description="Polar residues" evidence="1">
    <location>
        <begin position="914"/>
        <end position="952"/>
    </location>
</feature>